<evidence type="ECO:0000256" key="2">
    <source>
        <dbReference type="ARBA" id="ARBA00023152"/>
    </source>
</evidence>
<dbReference type="EC" id="5.3.1.9" evidence="4"/>
<dbReference type="Pfam" id="PF00342">
    <property type="entry name" value="PGI"/>
    <property type="match status" value="1"/>
</dbReference>
<dbReference type="InterPro" id="IPR046348">
    <property type="entry name" value="SIS_dom_sf"/>
</dbReference>
<dbReference type="InterPro" id="IPR035482">
    <property type="entry name" value="SIS_PGI_2"/>
</dbReference>
<dbReference type="SUPFAM" id="SSF53697">
    <property type="entry name" value="SIS domain"/>
    <property type="match status" value="1"/>
</dbReference>
<accession>A0A4Y7U4D0</accession>
<dbReference type="GO" id="GO:0048029">
    <property type="term" value="F:monosaccharide binding"/>
    <property type="evidence" value="ECO:0007669"/>
    <property type="project" value="TreeGrafter"/>
</dbReference>
<dbReference type="GO" id="GO:0006096">
    <property type="term" value="P:glycolytic process"/>
    <property type="evidence" value="ECO:0007669"/>
    <property type="project" value="UniProtKB-KW"/>
</dbReference>
<name>A0A4Y7U4D0_9FLAO</name>
<comment type="caution">
    <text evidence="4">The sequence shown here is derived from an EMBL/GenBank/DDBJ whole genome shotgun (WGS) entry which is preliminary data.</text>
</comment>
<feature type="non-terminal residue" evidence="4">
    <location>
        <position position="1"/>
    </location>
</feature>
<evidence type="ECO:0000313" key="5">
    <source>
        <dbReference type="Proteomes" id="UP000298340"/>
    </source>
</evidence>
<evidence type="ECO:0000256" key="3">
    <source>
        <dbReference type="ARBA" id="ARBA00023235"/>
    </source>
</evidence>
<dbReference type="InterPro" id="IPR001672">
    <property type="entry name" value="G6P_Isomerase"/>
</dbReference>
<evidence type="ECO:0000256" key="1">
    <source>
        <dbReference type="ARBA" id="ARBA00022432"/>
    </source>
</evidence>
<dbReference type="AlphaFoldDB" id="A0A4Y7U4D0"/>
<dbReference type="CDD" id="cd05016">
    <property type="entry name" value="SIS_PGI_2"/>
    <property type="match status" value="1"/>
</dbReference>
<proteinExistence type="predicted"/>
<feature type="non-terminal residue" evidence="4">
    <location>
        <position position="105"/>
    </location>
</feature>
<dbReference type="PANTHER" id="PTHR11469">
    <property type="entry name" value="GLUCOSE-6-PHOSPHATE ISOMERASE"/>
    <property type="match status" value="1"/>
</dbReference>
<dbReference type="GO" id="GO:0004347">
    <property type="term" value="F:glucose-6-phosphate isomerase activity"/>
    <property type="evidence" value="ECO:0007669"/>
    <property type="project" value="UniProtKB-EC"/>
</dbReference>
<dbReference type="PROSITE" id="PS51463">
    <property type="entry name" value="P_GLUCOSE_ISOMERASE_3"/>
    <property type="match status" value="1"/>
</dbReference>
<dbReference type="PANTHER" id="PTHR11469:SF1">
    <property type="entry name" value="GLUCOSE-6-PHOSPHATE ISOMERASE"/>
    <property type="match status" value="1"/>
</dbReference>
<keyword evidence="3 4" id="KW-0413">Isomerase</keyword>
<gene>
    <name evidence="4" type="primary">pgi</name>
    <name evidence="4" type="ORF">D0809_29380</name>
</gene>
<keyword evidence="1" id="KW-0312">Gluconeogenesis</keyword>
<reference evidence="4 5" key="1">
    <citation type="journal article" date="2018" name="Syst. Appl. Microbiol.">
        <title>Flavobacterium circumlabens sp. nov. and Flavobacterium cupreum sp. nov., two psychrotrophic species isolated from Antarctic environmental samples.</title>
        <authorList>
            <person name="Kralova S."/>
            <person name="Busse H.J."/>
            <person name="Svec P."/>
            <person name="Maslanova I."/>
            <person name="Stankova E."/>
            <person name="Bartak M."/>
            <person name="Sedlacek I."/>
        </authorList>
    </citation>
    <scope>NUCLEOTIDE SEQUENCE [LARGE SCALE GENOMIC DNA]</scope>
    <source>
        <strain evidence="4 5">CCM 8828</strain>
    </source>
</reference>
<evidence type="ECO:0000313" key="4">
    <source>
        <dbReference type="EMBL" id="TEB40679.1"/>
    </source>
</evidence>
<organism evidence="4 5">
    <name type="scientific">Flavobacterium circumlabens</name>
    <dbReference type="NCBI Taxonomy" id="2133765"/>
    <lineage>
        <taxon>Bacteria</taxon>
        <taxon>Pseudomonadati</taxon>
        <taxon>Bacteroidota</taxon>
        <taxon>Flavobacteriia</taxon>
        <taxon>Flavobacteriales</taxon>
        <taxon>Flavobacteriaceae</taxon>
        <taxon>Flavobacterium</taxon>
    </lineage>
</organism>
<dbReference type="EMBL" id="QWDN01001031">
    <property type="protein sequence ID" value="TEB40679.1"/>
    <property type="molecule type" value="Genomic_DNA"/>
</dbReference>
<dbReference type="GO" id="GO:0005829">
    <property type="term" value="C:cytosol"/>
    <property type="evidence" value="ECO:0007669"/>
    <property type="project" value="TreeGrafter"/>
</dbReference>
<dbReference type="GO" id="GO:0097367">
    <property type="term" value="F:carbohydrate derivative binding"/>
    <property type="evidence" value="ECO:0007669"/>
    <property type="project" value="InterPro"/>
</dbReference>
<sequence>FDNYNELLKGANEMDEHFKSTEFDENIPVILALLSVWYNNFFGAESEALIPYTQYLQKLAPYLQQAFMESNGKSVGRDGKPVNYQTGTIIWGEPGTNSQHAFFQL</sequence>
<dbReference type="GO" id="GO:0051156">
    <property type="term" value="P:glucose 6-phosphate metabolic process"/>
    <property type="evidence" value="ECO:0007669"/>
    <property type="project" value="TreeGrafter"/>
</dbReference>
<protein>
    <submittedName>
        <fullName evidence="4">Glucose-6-phosphate isomerase</fullName>
        <ecNumber evidence="4">5.3.1.9</ecNumber>
    </submittedName>
</protein>
<dbReference type="Proteomes" id="UP000298340">
    <property type="component" value="Unassembled WGS sequence"/>
</dbReference>
<keyword evidence="2" id="KW-0324">Glycolysis</keyword>
<dbReference type="GO" id="GO:0006094">
    <property type="term" value="P:gluconeogenesis"/>
    <property type="evidence" value="ECO:0007669"/>
    <property type="project" value="UniProtKB-KW"/>
</dbReference>
<dbReference type="Gene3D" id="3.40.50.10490">
    <property type="entry name" value="Glucose-6-phosphate isomerase like protein, domain 1"/>
    <property type="match status" value="1"/>
</dbReference>